<dbReference type="GO" id="GO:0005886">
    <property type="term" value="C:plasma membrane"/>
    <property type="evidence" value="ECO:0007669"/>
    <property type="project" value="UniProtKB-SubCell"/>
</dbReference>
<evidence type="ECO:0000256" key="6">
    <source>
        <dbReference type="ARBA" id="ARBA00023136"/>
    </source>
</evidence>
<dbReference type="InterPro" id="IPR035906">
    <property type="entry name" value="MetI-like_sf"/>
</dbReference>
<dbReference type="EMBL" id="SJKD01000005">
    <property type="protein sequence ID" value="TCC47777.1"/>
    <property type="molecule type" value="Genomic_DNA"/>
</dbReference>
<dbReference type="PANTHER" id="PTHR30193:SF37">
    <property type="entry name" value="INNER MEMBRANE ABC TRANSPORTER PERMEASE PROTEIN YCJO"/>
    <property type="match status" value="1"/>
</dbReference>
<dbReference type="SUPFAM" id="SSF161098">
    <property type="entry name" value="MetI-like"/>
    <property type="match status" value="1"/>
</dbReference>
<evidence type="ECO:0000259" key="9">
    <source>
        <dbReference type="PROSITE" id="PS50928"/>
    </source>
</evidence>
<dbReference type="InterPro" id="IPR000515">
    <property type="entry name" value="MetI-like"/>
</dbReference>
<dbReference type="CDD" id="cd06261">
    <property type="entry name" value="TM_PBP2"/>
    <property type="match status" value="1"/>
</dbReference>
<organism evidence="10 11">
    <name type="scientific">Kribbella capetownensis</name>
    <dbReference type="NCBI Taxonomy" id="1572659"/>
    <lineage>
        <taxon>Bacteria</taxon>
        <taxon>Bacillati</taxon>
        <taxon>Actinomycetota</taxon>
        <taxon>Actinomycetes</taxon>
        <taxon>Propionibacteriales</taxon>
        <taxon>Kribbellaceae</taxon>
        <taxon>Kribbella</taxon>
    </lineage>
</organism>
<keyword evidence="6 7" id="KW-0472">Membrane</keyword>
<feature type="domain" description="ABC transmembrane type-1" evidence="9">
    <location>
        <begin position="129"/>
        <end position="340"/>
    </location>
</feature>
<sequence>MCSRRWPARWRRRTPWTRRRRRSSRCWKGRETLPETTTLTPTQAGPPADPVAARRPARRGSATRRTRRIAVLFILPAAAYVVIFHLFPLAYGLYLSFTNYDPQSRSGPQPVGISNYTKILTDPVFLSSLAVTGKYVLYVLPGAVGLALVLALLVNRSRRGIGFFRTALYVPHVVSLTAVSMVWLWLYSPQGWFNQILGRFGAEPKQFLLESSSALGAVAVMRIWKALGGNMVLLLAGLQSISRELYEAAAVDGAGRWAQFRYVTLPGLRGMLTYVVVTDIVYLAQSFGEIYVLTRGGPVDSTTTVNFLIYKQAFQFNDMGTASAMGFVLFALISAVAFVSLRQMMRTRS</sequence>
<dbReference type="Proteomes" id="UP000293342">
    <property type="component" value="Unassembled WGS sequence"/>
</dbReference>
<dbReference type="Gene3D" id="1.10.3720.10">
    <property type="entry name" value="MetI-like"/>
    <property type="match status" value="1"/>
</dbReference>
<comment type="subcellular location">
    <subcellularLocation>
        <location evidence="1 7">Cell membrane</location>
        <topology evidence="1 7">Multi-pass membrane protein</topology>
    </subcellularLocation>
</comment>
<feature type="transmembrane region" description="Helical" evidence="7">
    <location>
        <begin position="69"/>
        <end position="94"/>
    </location>
</feature>
<keyword evidence="3" id="KW-1003">Cell membrane</keyword>
<evidence type="ECO:0000256" key="2">
    <source>
        <dbReference type="ARBA" id="ARBA00022448"/>
    </source>
</evidence>
<dbReference type="AlphaFoldDB" id="A0A4R0JN00"/>
<feature type="transmembrane region" description="Helical" evidence="7">
    <location>
        <begin position="322"/>
        <end position="341"/>
    </location>
</feature>
<dbReference type="SUPFAM" id="SSF160964">
    <property type="entry name" value="MalF N-terminal region-like"/>
    <property type="match status" value="1"/>
</dbReference>
<dbReference type="InterPro" id="IPR051393">
    <property type="entry name" value="ABC_transporter_permease"/>
</dbReference>
<feature type="compositionally biased region" description="Low complexity" evidence="8">
    <location>
        <begin position="34"/>
        <end position="54"/>
    </location>
</feature>
<comment type="similarity">
    <text evidence="7">Belongs to the binding-protein-dependent transport system permease family.</text>
</comment>
<dbReference type="Pfam" id="PF00528">
    <property type="entry name" value="BPD_transp_1"/>
    <property type="match status" value="1"/>
</dbReference>
<feature type="region of interest" description="Disordered" evidence="8">
    <location>
        <begin position="21"/>
        <end position="61"/>
    </location>
</feature>
<evidence type="ECO:0000256" key="7">
    <source>
        <dbReference type="RuleBase" id="RU363032"/>
    </source>
</evidence>
<protein>
    <submittedName>
        <fullName evidence="10">Sugar ABC transporter permease</fullName>
    </submittedName>
</protein>
<comment type="caution">
    <text evidence="10">The sequence shown here is derived from an EMBL/GenBank/DDBJ whole genome shotgun (WGS) entry which is preliminary data.</text>
</comment>
<name>A0A4R0JN00_9ACTN</name>
<evidence type="ECO:0000256" key="5">
    <source>
        <dbReference type="ARBA" id="ARBA00022989"/>
    </source>
</evidence>
<accession>A0A4R0JN00</accession>
<feature type="transmembrane region" description="Helical" evidence="7">
    <location>
        <begin position="135"/>
        <end position="154"/>
    </location>
</feature>
<proteinExistence type="inferred from homology"/>
<feature type="transmembrane region" description="Helical" evidence="7">
    <location>
        <begin position="166"/>
        <end position="187"/>
    </location>
</feature>
<dbReference type="OrthoDB" id="9804439at2"/>
<keyword evidence="2 7" id="KW-0813">Transport</keyword>
<feature type="transmembrane region" description="Helical" evidence="7">
    <location>
        <begin position="271"/>
        <end position="293"/>
    </location>
</feature>
<keyword evidence="4 7" id="KW-0812">Transmembrane</keyword>
<dbReference type="InterPro" id="IPR035277">
    <property type="entry name" value="MalF_N"/>
</dbReference>
<dbReference type="PANTHER" id="PTHR30193">
    <property type="entry name" value="ABC TRANSPORTER PERMEASE PROTEIN"/>
    <property type="match status" value="1"/>
</dbReference>
<evidence type="ECO:0000313" key="10">
    <source>
        <dbReference type="EMBL" id="TCC47777.1"/>
    </source>
</evidence>
<keyword evidence="5 7" id="KW-1133">Transmembrane helix</keyword>
<dbReference type="GO" id="GO:0055085">
    <property type="term" value="P:transmembrane transport"/>
    <property type="evidence" value="ECO:0007669"/>
    <property type="project" value="InterPro"/>
</dbReference>
<evidence type="ECO:0000256" key="8">
    <source>
        <dbReference type="SAM" id="MobiDB-lite"/>
    </source>
</evidence>
<gene>
    <name evidence="10" type="ORF">E0H75_23810</name>
</gene>
<keyword evidence="11" id="KW-1185">Reference proteome</keyword>
<evidence type="ECO:0000256" key="1">
    <source>
        <dbReference type="ARBA" id="ARBA00004651"/>
    </source>
</evidence>
<evidence type="ECO:0000256" key="4">
    <source>
        <dbReference type="ARBA" id="ARBA00022692"/>
    </source>
</evidence>
<dbReference type="Gene3D" id="1.20.58.370">
    <property type="entry name" value="MalF N-terminal region-like"/>
    <property type="match status" value="1"/>
</dbReference>
<evidence type="ECO:0000256" key="3">
    <source>
        <dbReference type="ARBA" id="ARBA00022475"/>
    </source>
</evidence>
<reference evidence="10 11" key="1">
    <citation type="submission" date="2019-02" db="EMBL/GenBank/DDBJ databases">
        <title>Kribbella capetownensis sp. nov. and Kribbella speibonae sp. nov., isolated from soil.</title>
        <authorList>
            <person name="Curtis S.M."/>
            <person name="Norton I."/>
            <person name="Everest G.J."/>
            <person name="Meyers P.R."/>
        </authorList>
    </citation>
    <scope>NUCLEOTIDE SEQUENCE [LARGE SCALE GENOMIC DNA]</scope>
    <source>
        <strain evidence="10 11">YM53</strain>
    </source>
</reference>
<evidence type="ECO:0000313" key="11">
    <source>
        <dbReference type="Proteomes" id="UP000293342"/>
    </source>
</evidence>
<dbReference type="PROSITE" id="PS50928">
    <property type="entry name" value="ABC_TM1"/>
    <property type="match status" value="1"/>
</dbReference>